<feature type="compositionally biased region" description="Basic and acidic residues" evidence="1">
    <location>
        <begin position="13"/>
        <end position="23"/>
    </location>
</feature>
<dbReference type="InterPro" id="IPR019644">
    <property type="entry name" value="DUF2508"/>
</dbReference>
<reference evidence="3" key="1">
    <citation type="journal article" date="2019" name="Int. J. Syst. Evol. Microbiol.">
        <title>The Global Catalogue of Microorganisms (GCM) 10K type strain sequencing project: providing services to taxonomists for standard genome sequencing and annotation.</title>
        <authorList>
            <consortium name="The Broad Institute Genomics Platform"/>
            <consortium name="The Broad Institute Genome Sequencing Center for Infectious Disease"/>
            <person name="Wu L."/>
            <person name="Ma J."/>
        </authorList>
    </citation>
    <scope>NUCLEOTIDE SEQUENCE [LARGE SCALE GENOMIC DNA]</scope>
    <source>
        <strain evidence="3">CGMCC 1.12286</strain>
    </source>
</reference>
<accession>A0ABW4JCC2</accession>
<evidence type="ECO:0000256" key="1">
    <source>
        <dbReference type="SAM" id="MobiDB-lite"/>
    </source>
</evidence>
<gene>
    <name evidence="2" type="ORF">ACFSB2_02480</name>
</gene>
<comment type="caution">
    <text evidence="2">The sequence shown here is derived from an EMBL/GenBank/DDBJ whole genome shotgun (WGS) entry which is preliminary data.</text>
</comment>
<evidence type="ECO:0000313" key="2">
    <source>
        <dbReference type="EMBL" id="MFD1673575.1"/>
    </source>
</evidence>
<organism evidence="2 3">
    <name type="scientific">Alicyclobacillus fodiniaquatilis</name>
    <dbReference type="NCBI Taxonomy" id="1661150"/>
    <lineage>
        <taxon>Bacteria</taxon>
        <taxon>Bacillati</taxon>
        <taxon>Bacillota</taxon>
        <taxon>Bacilli</taxon>
        <taxon>Bacillales</taxon>
        <taxon>Alicyclobacillaceae</taxon>
        <taxon>Alicyclobacillus</taxon>
    </lineage>
</organism>
<dbReference type="Pfam" id="PF10704">
    <property type="entry name" value="DUF2508"/>
    <property type="match status" value="1"/>
</dbReference>
<keyword evidence="3" id="KW-1185">Reference proteome</keyword>
<dbReference type="Proteomes" id="UP001597079">
    <property type="component" value="Unassembled WGS sequence"/>
</dbReference>
<protein>
    <submittedName>
        <fullName evidence="2">DUF2508 family protein</fullName>
    </submittedName>
</protein>
<proteinExistence type="predicted"/>
<feature type="region of interest" description="Disordered" evidence="1">
    <location>
        <begin position="1"/>
        <end position="23"/>
    </location>
</feature>
<name>A0ABW4JCC2_9BACL</name>
<dbReference type="EMBL" id="JBHUCX010000008">
    <property type="protein sequence ID" value="MFD1673575.1"/>
    <property type="molecule type" value="Genomic_DNA"/>
</dbReference>
<dbReference type="RefSeq" id="WP_377941016.1">
    <property type="nucleotide sequence ID" value="NZ_JBHUCX010000008.1"/>
</dbReference>
<sequence length="110" mass="13159">MTLSDPSTHAKHHATDEKWLREQQHKHVKMDMGKLDEHTFLQEVLKSRRELQIARQQFDQVADPLLIDHVVFRIGAAERHLNYLFKLAREHQIEFEGMQADWMDEAWQTD</sequence>
<evidence type="ECO:0000313" key="3">
    <source>
        <dbReference type="Proteomes" id="UP001597079"/>
    </source>
</evidence>